<feature type="region of interest" description="Disordered" evidence="1">
    <location>
        <begin position="67"/>
        <end position="87"/>
    </location>
</feature>
<protein>
    <submittedName>
        <fullName evidence="2">Uncharacterized protein</fullName>
    </submittedName>
</protein>
<feature type="compositionally biased region" description="Polar residues" evidence="1">
    <location>
        <begin position="1"/>
        <end position="11"/>
    </location>
</feature>
<feature type="region of interest" description="Disordered" evidence="1">
    <location>
        <begin position="1"/>
        <end position="46"/>
    </location>
</feature>
<proteinExistence type="predicted"/>
<evidence type="ECO:0000313" key="2">
    <source>
        <dbReference type="EMBL" id="KAF8731930.1"/>
    </source>
</evidence>
<dbReference type="SUPFAM" id="SSF54427">
    <property type="entry name" value="NTF2-like"/>
    <property type="match status" value="1"/>
</dbReference>
<comment type="caution">
    <text evidence="2">The sequence shown here is derived from an EMBL/GenBank/DDBJ whole genome shotgun (WGS) entry which is preliminary data.</text>
</comment>
<dbReference type="Proteomes" id="UP000636709">
    <property type="component" value="Unassembled WGS sequence"/>
</dbReference>
<name>A0A835F8W0_9POAL</name>
<accession>A0A835F8W0</accession>
<dbReference type="PANTHER" id="PTHR34123:SF4">
    <property type="entry name" value="PHOSPHORIBOSYLTRANSFERASE-LIKE PROTEIN, PUTATIVE (DUF2358)-RELATED"/>
    <property type="match status" value="1"/>
</dbReference>
<keyword evidence="3" id="KW-1185">Reference proteome</keyword>
<dbReference type="OrthoDB" id="348976at2759"/>
<dbReference type="InterPro" id="IPR032710">
    <property type="entry name" value="NTF2-like_dom_sf"/>
</dbReference>
<reference evidence="2" key="1">
    <citation type="submission" date="2020-07" db="EMBL/GenBank/DDBJ databases">
        <title>Genome sequence and genetic diversity analysis of an under-domesticated orphan crop, white fonio (Digitaria exilis).</title>
        <authorList>
            <person name="Bennetzen J.L."/>
            <person name="Chen S."/>
            <person name="Ma X."/>
            <person name="Wang X."/>
            <person name="Yssel A.E.J."/>
            <person name="Chaluvadi S.R."/>
            <person name="Johnson M."/>
            <person name="Gangashetty P."/>
            <person name="Hamidou F."/>
            <person name="Sanogo M.D."/>
            <person name="Zwaenepoel A."/>
            <person name="Wallace J."/>
            <person name="Van De Peer Y."/>
            <person name="Van Deynze A."/>
        </authorList>
    </citation>
    <scope>NUCLEOTIDE SEQUENCE</scope>
    <source>
        <tissue evidence="2">Leaves</tissue>
    </source>
</reference>
<dbReference type="EMBL" id="JACEFO010001605">
    <property type="protein sequence ID" value="KAF8731930.1"/>
    <property type="molecule type" value="Genomic_DNA"/>
</dbReference>
<organism evidence="2 3">
    <name type="scientific">Digitaria exilis</name>
    <dbReference type="NCBI Taxonomy" id="1010633"/>
    <lineage>
        <taxon>Eukaryota</taxon>
        <taxon>Viridiplantae</taxon>
        <taxon>Streptophyta</taxon>
        <taxon>Embryophyta</taxon>
        <taxon>Tracheophyta</taxon>
        <taxon>Spermatophyta</taxon>
        <taxon>Magnoliopsida</taxon>
        <taxon>Liliopsida</taxon>
        <taxon>Poales</taxon>
        <taxon>Poaceae</taxon>
        <taxon>PACMAD clade</taxon>
        <taxon>Panicoideae</taxon>
        <taxon>Panicodae</taxon>
        <taxon>Paniceae</taxon>
        <taxon>Anthephorinae</taxon>
        <taxon>Digitaria</taxon>
    </lineage>
</organism>
<dbReference type="AlphaFoldDB" id="A0A835F8W0"/>
<sequence>MASTALPSCSGLSRAGRAHQPVRRSLVFPRKPTCRRRRAGSARAAQDAPPVVRAAVGAVTELLRALSPNKKQPRGSVQREEELDPPPCGSVEDVLAVLEDDYRRAYFLTGTELSMLVLNLIKTTELMLNHMTWIFKEICHFAIAGSSDARKMMAYSSSIAGDFTPGIYTEDCLFEDPTIKFRGRSRYSQNLDLLVPFFDSPSLELESIEKGLRVEMKFVKATWKLRTYLRLPWRPLIAIRGNTTYDLNEDYKVVRHSESWDVSALEAIGQLFVSAPEQREQERR</sequence>
<dbReference type="PANTHER" id="PTHR34123">
    <property type="entry name" value="OS04G0578200 PROTEIN"/>
    <property type="match status" value="1"/>
</dbReference>
<dbReference type="InterPro" id="IPR018790">
    <property type="entry name" value="DUF2358"/>
</dbReference>
<evidence type="ECO:0000256" key="1">
    <source>
        <dbReference type="SAM" id="MobiDB-lite"/>
    </source>
</evidence>
<evidence type="ECO:0000313" key="3">
    <source>
        <dbReference type="Proteomes" id="UP000636709"/>
    </source>
</evidence>
<dbReference type="Pfam" id="PF10184">
    <property type="entry name" value="DUF2358"/>
    <property type="match status" value="1"/>
</dbReference>
<gene>
    <name evidence="2" type="ORF">HU200_015878</name>
</gene>